<reference evidence="1" key="1">
    <citation type="journal article" date="2015" name="Nature">
        <title>Complex archaea that bridge the gap between prokaryotes and eukaryotes.</title>
        <authorList>
            <person name="Spang A."/>
            <person name="Saw J.H."/>
            <person name="Jorgensen S.L."/>
            <person name="Zaremba-Niedzwiedzka K."/>
            <person name="Martijn J."/>
            <person name="Lind A.E."/>
            <person name="van Eijk R."/>
            <person name="Schleper C."/>
            <person name="Guy L."/>
            <person name="Ettema T.J."/>
        </authorList>
    </citation>
    <scope>NUCLEOTIDE SEQUENCE</scope>
</reference>
<comment type="caution">
    <text evidence="1">The sequence shown here is derived from an EMBL/GenBank/DDBJ whole genome shotgun (WGS) entry which is preliminary data.</text>
</comment>
<accession>A0A0F8XP08</accession>
<organism evidence="1">
    <name type="scientific">marine sediment metagenome</name>
    <dbReference type="NCBI Taxonomy" id="412755"/>
    <lineage>
        <taxon>unclassified sequences</taxon>
        <taxon>metagenomes</taxon>
        <taxon>ecological metagenomes</taxon>
    </lineage>
</organism>
<dbReference type="EMBL" id="LAZR01058024">
    <property type="protein sequence ID" value="KKK70787.1"/>
    <property type="molecule type" value="Genomic_DNA"/>
</dbReference>
<gene>
    <name evidence="1" type="ORF">LCGC14_2920460</name>
</gene>
<name>A0A0F8XP08_9ZZZZ</name>
<dbReference type="AlphaFoldDB" id="A0A0F8XP08"/>
<sequence length="88" mass="9881">MVVFAANVTENTLGLIDDLLATDAFVRFALENKLNLADNTNLIRLALINLEKHLPSRNEVQGFKAALSRPHEFDDFLQEELKGMKNAL</sequence>
<proteinExistence type="predicted"/>
<protein>
    <submittedName>
        <fullName evidence="1">Uncharacterized protein</fullName>
    </submittedName>
</protein>
<evidence type="ECO:0000313" key="1">
    <source>
        <dbReference type="EMBL" id="KKK70787.1"/>
    </source>
</evidence>